<dbReference type="InterPro" id="IPR027417">
    <property type="entry name" value="P-loop_NTPase"/>
</dbReference>
<feature type="domain" description="Molybdopterin-guanine dinucleotide biosynthesis protein B (MobB)" evidence="1">
    <location>
        <begin position="7"/>
        <end position="136"/>
    </location>
</feature>
<dbReference type="RefSeq" id="WP_109306342.1">
    <property type="nucleotide sequence ID" value="NZ_BJUF01000019.1"/>
</dbReference>
<dbReference type="PANTHER" id="PTHR40072">
    <property type="entry name" value="MOLYBDOPTERIN-GUANINE DINUCLEOTIDE BIOSYNTHESIS ADAPTER PROTEIN-RELATED"/>
    <property type="match status" value="1"/>
</dbReference>
<dbReference type="CDD" id="cd03116">
    <property type="entry name" value="MobB"/>
    <property type="match status" value="1"/>
</dbReference>
<dbReference type="SUPFAM" id="SSF52540">
    <property type="entry name" value="P-loop containing nucleoside triphosphate hydrolases"/>
    <property type="match status" value="1"/>
</dbReference>
<proteinExistence type="predicted"/>
<dbReference type="PANTHER" id="PTHR40072:SF1">
    <property type="entry name" value="MOLYBDOPTERIN-GUANINE DINUCLEOTIDE BIOSYNTHESIS ADAPTER PROTEIN"/>
    <property type="match status" value="1"/>
</dbReference>
<dbReference type="InterPro" id="IPR004435">
    <property type="entry name" value="MobB_dom"/>
</dbReference>
<dbReference type="Pfam" id="PF03205">
    <property type="entry name" value="MobB"/>
    <property type="match status" value="1"/>
</dbReference>
<dbReference type="OrthoDB" id="9786803at2"/>
<reference evidence="2 3" key="1">
    <citation type="submission" date="2018-05" db="EMBL/GenBank/DDBJ databases">
        <title>Kurthia sibirica genome sequence.</title>
        <authorList>
            <person name="Maclea K.S."/>
            <person name="Goen A.E."/>
        </authorList>
    </citation>
    <scope>NUCLEOTIDE SEQUENCE [LARGE SCALE GENOMIC DNA]</scope>
    <source>
        <strain evidence="2 3">ATCC 49154</strain>
    </source>
</reference>
<dbReference type="EMBL" id="QFVR01000012">
    <property type="protein sequence ID" value="PWI25116.1"/>
    <property type="molecule type" value="Genomic_DNA"/>
</dbReference>
<dbReference type="Gene3D" id="3.40.50.300">
    <property type="entry name" value="P-loop containing nucleotide triphosphate hydrolases"/>
    <property type="match status" value="1"/>
</dbReference>
<dbReference type="InterPro" id="IPR052539">
    <property type="entry name" value="MGD_biosynthesis_adapter"/>
</dbReference>
<dbReference type="Proteomes" id="UP000245938">
    <property type="component" value="Unassembled WGS sequence"/>
</dbReference>
<keyword evidence="3" id="KW-1185">Reference proteome</keyword>
<evidence type="ECO:0000313" key="2">
    <source>
        <dbReference type="EMBL" id="PWI25116.1"/>
    </source>
</evidence>
<gene>
    <name evidence="2" type="primary">mobB</name>
    <name evidence="2" type="ORF">DEX24_10260</name>
</gene>
<dbReference type="NCBIfam" id="TIGR00176">
    <property type="entry name" value="mobB"/>
    <property type="match status" value="1"/>
</dbReference>
<comment type="caution">
    <text evidence="2">The sequence shown here is derived from an EMBL/GenBank/DDBJ whole genome shotgun (WGS) entry which is preliminary data.</text>
</comment>
<dbReference type="AlphaFoldDB" id="A0A2U3AKP3"/>
<dbReference type="GO" id="GO:0005525">
    <property type="term" value="F:GTP binding"/>
    <property type="evidence" value="ECO:0007669"/>
    <property type="project" value="InterPro"/>
</dbReference>
<organism evidence="2 3">
    <name type="scientific">Kurthia sibirica</name>
    <dbReference type="NCBI Taxonomy" id="202750"/>
    <lineage>
        <taxon>Bacteria</taxon>
        <taxon>Bacillati</taxon>
        <taxon>Bacillota</taxon>
        <taxon>Bacilli</taxon>
        <taxon>Bacillales</taxon>
        <taxon>Caryophanaceae</taxon>
        <taxon>Kurthia</taxon>
    </lineage>
</organism>
<evidence type="ECO:0000313" key="3">
    <source>
        <dbReference type="Proteomes" id="UP000245938"/>
    </source>
</evidence>
<name>A0A2U3AKP3_9BACL</name>
<evidence type="ECO:0000259" key="1">
    <source>
        <dbReference type="Pfam" id="PF03205"/>
    </source>
</evidence>
<accession>A0A2U3AKP3</accession>
<dbReference type="GO" id="GO:0006777">
    <property type="term" value="P:Mo-molybdopterin cofactor biosynthetic process"/>
    <property type="evidence" value="ECO:0007669"/>
    <property type="project" value="InterPro"/>
</dbReference>
<protein>
    <submittedName>
        <fullName evidence="2">Molybdopterin-guanine dinucleotide biosynthesis protein B</fullName>
    </submittedName>
</protein>
<sequence>MGQYHKVLQVVGYQNSGKTTLMEQLIIQAEKDGYRVAAIKHHGHGGMPNNDQSKDSARHEKAGAIITAVEGDGMLRMSIHQQEWSLATILAIYENFDIDLVLVEGYKKEKFPKIVILQLEEDFSLLKSLENIICVLYWPTYTGPACTQFPAFSIDDSQQYMAFLRKEMGQNHAAQ</sequence>